<dbReference type="InterPro" id="IPR009057">
    <property type="entry name" value="Homeodomain-like_sf"/>
</dbReference>
<dbReference type="GO" id="GO:0003677">
    <property type="term" value="F:DNA binding"/>
    <property type="evidence" value="ECO:0007669"/>
    <property type="project" value="UniProtKB-UniRule"/>
</dbReference>
<dbReference type="EMBL" id="QUWV01000166">
    <property type="protein sequence ID" value="RFD18652.1"/>
    <property type="molecule type" value="Genomic_DNA"/>
</dbReference>
<evidence type="ECO:0000256" key="2">
    <source>
        <dbReference type="ARBA" id="ARBA00023125"/>
    </source>
</evidence>
<dbReference type="InterPro" id="IPR001647">
    <property type="entry name" value="HTH_TetR"/>
</dbReference>
<dbReference type="PROSITE" id="PS50977">
    <property type="entry name" value="HTH_TETR_2"/>
    <property type="match status" value="1"/>
</dbReference>
<keyword evidence="2 4" id="KW-0238">DNA-binding</keyword>
<protein>
    <submittedName>
        <fullName evidence="7">TetR family transcriptional regulator</fullName>
    </submittedName>
</protein>
<dbReference type="SUPFAM" id="SSF48498">
    <property type="entry name" value="Tetracyclin repressor-like, C-terminal domain"/>
    <property type="match status" value="1"/>
</dbReference>
<evidence type="ECO:0000256" key="4">
    <source>
        <dbReference type="PROSITE-ProRule" id="PRU00335"/>
    </source>
</evidence>
<evidence type="ECO:0000256" key="5">
    <source>
        <dbReference type="SAM" id="MobiDB-lite"/>
    </source>
</evidence>
<gene>
    <name evidence="7" type="ORF">DY926_15280</name>
</gene>
<name>A0A371YWP9_9PROT</name>
<dbReference type="PRINTS" id="PR00455">
    <property type="entry name" value="HTHTETR"/>
</dbReference>
<dbReference type="InterPro" id="IPR036271">
    <property type="entry name" value="Tet_transcr_reg_TetR-rel_C_sf"/>
</dbReference>
<keyword evidence="3" id="KW-0804">Transcription</keyword>
<feature type="DNA-binding region" description="H-T-H motif" evidence="4">
    <location>
        <begin position="19"/>
        <end position="38"/>
    </location>
</feature>
<evidence type="ECO:0000313" key="7">
    <source>
        <dbReference type="EMBL" id="RFD18652.1"/>
    </source>
</evidence>
<keyword evidence="1" id="KW-0805">Transcription regulation</keyword>
<organism evidence="7 8">
    <name type="scientific">Komagataeibacter melaceti</name>
    <dbReference type="NCBI Taxonomy" id="2766577"/>
    <lineage>
        <taxon>Bacteria</taxon>
        <taxon>Pseudomonadati</taxon>
        <taxon>Pseudomonadota</taxon>
        <taxon>Alphaproteobacteria</taxon>
        <taxon>Acetobacterales</taxon>
        <taxon>Acetobacteraceae</taxon>
        <taxon>Komagataeibacter</taxon>
    </lineage>
</organism>
<evidence type="ECO:0000256" key="3">
    <source>
        <dbReference type="ARBA" id="ARBA00023163"/>
    </source>
</evidence>
<dbReference type="Proteomes" id="UP000262371">
    <property type="component" value="Unassembled WGS sequence"/>
</dbReference>
<comment type="caution">
    <text evidence="7">The sequence shown here is derived from an EMBL/GenBank/DDBJ whole genome shotgun (WGS) entry which is preliminary data.</text>
</comment>
<dbReference type="Pfam" id="PF00440">
    <property type="entry name" value="TetR_N"/>
    <property type="match status" value="1"/>
</dbReference>
<evidence type="ECO:0000259" key="6">
    <source>
        <dbReference type="PROSITE" id="PS50977"/>
    </source>
</evidence>
<dbReference type="PANTHER" id="PTHR47506">
    <property type="entry name" value="TRANSCRIPTIONAL REGULATORY PROTEIN"/>
    <property type="match status" value="1"/>
</dbReference>
<dbReference type="OrthoDB" id="9811084at2"/>
<dbReference type="AlphaFoldDB" id="A0A371YWP9"/>
<accession>A0A371YWP9</accession>
<evidence type="ECO:0000313" key="8">
    <source>
        <dbReference type="Proteomes" id="UP000262371"/>
    </source>
</evidence>
<proteinExistence type="predicted"/>
<dbReference type="SUPFAM" id="SSF46689">
    <property type="entry name" value="Homeodomain-like"/>
    <property type="match status" value="1"/>
</dbReference>
<dbReference type="Pfam" id="PF16925">
    <property type="entry name" value="TetR_C_13"/>
    <property type="match status" value="1"/>
</dbReference>
<keyword evidence="8" id="KW-1185">Reference proteome</keyword>
<evidence type="ECO:0000256" key="1">
    <source>
        <dbReference type="ARBA" id="ARBA00023015"/>
    </source>
</evidence>
<dbReference type="PANTHER" id="PTHR47506:SF6">
    <property type="entry name" value="HTH-TYPE TRANSCRIPTIONAL REPRESSOR NEMR"/>
    <property type="match status" value="1"/>
</dbReference>
<dbReference type="InterPro" id="IPR011075">
    <property type="entry name" value="TetR_C"/>
</dbReference>
<sequence length="217" mass="23746">MLVRAGVELLTEKGFSATRVDDVLNATGISKGSFYACFDSKQAFGQILIESYASYFNARIERWLTDGALPPLQRLLNFVHDARAGMQRHAFRRGCLIGNLGHEIDILPESFNIQLCAILQGWEQRVADCLLGAYDAPPTTAQKQLCHRLARHFWIGWEGAVLRARVEHGPQAIDLFATFFFAQAAALMGVAAPEMTETTPPVSPAPPAHARKGPAGA</sequence>
<dbReference type="Gene3D" id="1.10.357.10">
    <property type="entry name" value="Tetracycline Repressor, domain 2"/>
    <property type="match status" value="1"/>
</dbReference>
<feature type="region of interest" description="Disordered" evidence="5">
    <location>
        <begin position="195"/>
        <end position="217"/>
    </location>
</feature>
<reference evidence="7 8" key="1">
    <citation type="submission" date="2018-08" db="EMBL/GenBank/DDBJ databases">
        <title>Komagataeibacter sp. AV 382.</title>
        <authorList>
            <person name="Skraban J."/>
            <person name="Trcek J."/>
        </authorList>
    </citation>
    <scope>NUCLEOTIDE SEQUENCE [LARGE SCALE GENOMIC DNA]</scope>
    <source>
        <strain evidence="7 8">AV 382</strain>
    </source>
</reference>
<feature type="domain" description="HTH tetR-type" evidence="6">
    <location>
        <begin position="1"/>
        <end position="56"/>
    </location>
</feature>